<proteinExistence type="inferred from homology"/>
<evidence type="ECO:0000256" key="3">
    <source>
        <dbReference type="ARBA" id="ARBA00010217"/>
    </source>
</evidence>
<name>A0AAX6GW03_IRIPA</name>
<comment type="subcellular location">
    <subcellularLocation>
        <location evidence="1">Membrane</location>
        <topology evidence="1">Single-pass type I membrane protein</topology>
    </subcellularLocation>
</comment>
<evidence type="ECO:0000256" key="17">
    <source>
        <dbReference type="SAM" id="Phobius"/>
    </source>
</evidence>
<dbReference type="EC" id="2.7.11.1" evidence="4"/>
<reference evidence="19" key="1">
    <citation type="journal article" date="2023" name="GigaByte">
        <title>Genome assembly of the bearded iris, Iris pallida Lam.</title>
        <authorList>
            <person name="Bruccoleri R.E."/>
            <person name="Oakeley E.J."/>
            <person name="Faust A.M.E."/>
            <person name="Altorfer M."/>
            <person name="Dessus-Babus S."/>
            <person name="Burckhardt D."/>
            <person name="Oertli M."/>
            <person name="Naumann U."/>
            <person name="Petersen F."/>
            <person name="Wong J."/>
        </authorList>
    </citation>
    <scope>NUCLEOTIDE SEQUENCE</scope>
    <source>
        <strain evidence="19">GSM-AAB239-AS_SAM_17_03QT</strain>
    </source>
</reference>
<evidence type="ECO:0000256" key="6">
    <source>
        <dbReference type="ARBA" id="ARBA00022679"/>
    </source>
</evidence>
<evidence type="ECO:0000256" key="12">
    <source>
        <dbReference type="ARBA" id="ARBA00022840"/>
    </source>
</evidence>
<dbReference type="InterPro" id="IPR013320">
    <property type="entry name" value="ConA-like_dom_sf"/>
</dbReference>
<comment type="similarity">
    <text evidence="2">In the N-terminal section; belongs to the leguminous lectin family.</text>
</comment>
<keyword evidence="9" id="KW-0430">Lectin</keyword>
<gene>
    <name evidence="19" type="ORF">M6B38_342290</name>
</gene>
<dbReference type="FunFam" id="1.10.510.10:FF:001731">
    <property type="match status" value="1"/>
</dbReference>
<keyword evidence="16" id="KW-0325">Glycoprotein</keyword>
<dbReference type="GO" id="GO:0005524">
    <property type="term" value="F:ATP binding"/>
    <property type="evidence" value="ECO:0007669"/>
    <property type="project" value="UniProtKB-KW"/>
</dbReference>
<dbReference type="AlphaFoldDB" id="A0AAX6GW03"/>
<keyword evidence="10" id="KW-0547">Nucleotide-binding</keyword>
<dbReference type="Proteomes" id="UP001140949">
    <property type="component" value="Unassembled WGS sequence"/>
</dbReference>
<dbReference type="PROSITE" id="PS50011">
    <property type="entry name" value="PROTEIN_KINASE_DOM"/>
    <property type="match status" value="1"/>
</dbReference>
<dbReference type="InterPro" id="IPR000719">
    <property type="entry name" value="Prot_kinase_dom"/>
</dbReference>
<comment type="similarity">
    <text evidence="3">In the C-terminal section; belongs to the protein kinase superfamily. Ser/Thr protein kinase family.</text>
</comment>
<dbReference type="InterPro" id="IPR008271">
    <property type="entry name" value="Ser/Thr_kinase_AS"/>
</dbReference>
<evidence type="ECO:0000256" key="4">
    <source>
        <dbReference type="ARBA" id="ARBA00012513"/>
    </source>
</evidence>
<evidence type="ECO:0000256" key="15">
    <source>
        <dbReference type="ARBA" id="ARBA00023170"/>
    </source>
</evidence>
<dbReference type="SUPFAM" id="SSF56112">
    <property type="entry name" value="Protein kinase-like (PK-like)"/>
    <property type="match status" value="1"/>
</dbReference>
<keyword evidence="5" id="KW-0723">Serine/threonine-protein kinase</keyword>
<keyword evidence="7 17" id="KW-0812">Transmembrane</keyword>
<dbReference type="FunFam" id="3.30.200.20:FF:000112">
    <property type="entry name" value="Lectin-domain containing receptor kinase A4.3"/>
    <property type="match status" value="1"/>
</dbReference>
<keyword evidence="8" id="KW-0732">Signal</keyword>
<reference evidence="19" key="2">
    <citation type="submission" date="2023-04" db="EMBL/GenBank/DDBJ databases">
        <authorList>
            <person name="Bruccoleri R.E."/>
            <person name="Oakeley E.J."/>
            <person name="Faust A.-M."/>
            <person name="Dessus-Babus S."/>
            <person name="Altorfer M."/>
            <person name="Burckhardt D."/>
            <person name="Oertli M."/>
            <person name="Naumann U."/>
            <person name="Petersen F."/>
            <person name="Wong J."/>
        </authorList>
    </citation>
    <scope>NUCLEOTIDE SEQUENCE</scope>
    <source>
        <strain evidence="19">GSM-AAB239-AS_SAM_17_03QT</strain>
        <tissue evidence="19">Leaf</tissue>
    </source>
</reference>
<organism evidence="19 20">
    <name type="scientific">Iris pallida</name>
    <name type="common">Sweet iris</name>
    <dbReference type="NCBI Taxonomy" id="29817"/>
    <lineage>
        <taxon>Eukaryota</taxon>
        <taxon>Viridiplantae</taxon>
        <taxon>Streptophyta</taxon>
        <taxon>Embryophyta</taxon>
        <taxon>Tracheophyta</taxon>
        <taxon>Spermatophyta</taxon>
        <taxon>Magnoliopsida</taxon>
        <taxon>Liliopsida</taxon>
        <taxon>Asparagales</taxon>
        <taxon>Iridaceae</taxon>
        <taxon>Iridoideae</taxon>
        <taxon>Irideae</taxon>
        <taxon>Iris</taxon>
    </lineage>
</organism>
<evidence type="ECO:0000259" key="18">
    <source>
        <dbReference type="PROSITE" id="PS50011"/>
    </source>
</evidence>
<dbReference type="InterPro" id="IPR050528">
    <property type="entry name" value="L-type_Lectin-RKs"/>
</dbReference>
<feature type="transmembrane region" description="Helical" evidence="17">
    <location>
        <begin position="52"/>
        <end position="76"/>
    </location>
</feature>
<dbReference type="GO" id="GO:0004674">
    <property type="term" value="F:protein serine/threonine kinase activity"/>
    <property type="evidence" value="ECO:0007669"/>
    <property type="project" value="UniProtKB-KW"/>
</dbReference>
<sequence>MYVGFTSANGPFFTAHCILGWSFKMNGTASALDYKKLPPVPQFKTGGRSRKLAIWMTVASTLLVLLVASGVVVFVWRRIKYTELLEDWEREYGPYRFSYTDHFKATNGFKDKELLSIGGFGRVYRGVLPTFNIEVAVKRVSHNSKQGMKEFVAEIVSIGQLRHRNIVQLLGYWRRKGELLLVYHYMPNASLDKFLHERSKSALTWAQRFGIIKGVASGLLYLHEDWKQVVIHRDIKVSNVLLDSEMNGRLGDFGPVRLYEHGSFPQTTHVVGTTGYIAPELGRTGKATTATDVFAYGASCSKWPAAGGPSSRNRSRWCWWTGCWRTGKRGRCSQRVTPDCGKRFRLRRWSWCLSSGCCARSRCPRQSCGR</sequence>
<dbReference type="InterPro" id="IPR001220">
    <property type="entry name" value="Legume_lectin_dom"/>
</dbReference>
<evidence type="ECO:0000313" key="19">
    <source>
        <dbReference type="EMBL" id="KAJ6832919.1"/>
    </source>
</evidence>
<keyword evidence="20" id="KW-1185">Reference proteome</keyword>
<dbReference type="PROSITE" id="PS00108">
    <property type="entry name" value="PROTEIN_KINASE_ST"/>
    <property type="match status" value="1"/>
</dbReference>
<evidence type="ECO:0000256" key="2">
    <source>
        <dbReference type="ARBA" id="ARBA00008536"/>
    </source>
</evidence>
<comment type="caution">
    <text evidence="19">The sequence shown here is derived from an EMBL/GenBank/DDBJ whole genome shotgun (WGS) entry which is preliminary data.</text>
</comment>
<dbReference type="InterPro" id="IPR011009">
    <property type="entry name" value="Kinase-like_dom_sf"/>
</dbReference>
<protein>
    <recommendedName>
        <fullName evidence="4">non-specific serine/threonine protein kinase</fullName>
        <ecNumber evidence="4">2.7.11.1</ecNumber>
    </recommendedName>
</protein>
<dbReference type="Pfam" id="PF00069">
    <property type="entry name" value="Pkinase"/>
    <property type="match status" value="1"/>
</dbReference>
<dbReference type="Gene3D" id="1.10.510.10">
    <property type="entry name" value="Transferase(Phosphotransferase) domain 1"/>
    <property type="match status" value="1"/>
</dbReference>
<dbReference type="Pfam" id="PF00139">
    <property type="entry name" value="Lectin_legB"/>
    <property type="match status" value="1"/>
</dbReference>
<evidence type="ECO:0000256" key="7">
    <source>
        <dbReference type="ARBA" id="ARBA00022692"/>
    </source>
</evidence>
<evidence type="ECO:0000256" key="16">
    <source>
        <dbReference type="ARBA" id="ARBA00023180"/>
    </source>
</evidence>
<accession>A0AAX6GW03</accession>
<evidence type="ECO:0000313" key="20">
    <source>
        <dbReference type="Proteomes" id="UP001140949"/>
    </source>
</evidence>
<evidence type="ECO:0000256" key="1">
    <source>
        <dbReference type="ARBA" id="ARBA00004479"/>
    </source>
</evidence>
<dbReference type="SMART" id="SM00220">
    <property type="entry name" value="S_TKc"/>
    <property type="match status" value="1"/>
</dbReference>
<dbReference type="SUPFAM" id="SSF49899">
    <property type="entry name" value="Concanavalin A-like lectins/glucanases"/>
    <property type="match status" value="1"/>
</dbReference>
<keyword evidence="11 19" id="KW-0418">Kinase</keyword>
<keyword evidence="6" id="KW-0808">Transferase</keyword>
<evidence type="ECO:0000256" key="5">
    <source>
        <dbReference type="ARBA" id="ARBA00022527"/>
    </source>
</evidence>
<dbReference type="EMBL" id="JANAVB010015600">
    <property type="protein sequence ID" value="KAJ6832919.1"/>
    <property type="molecule type" value="Genomic_DNA"/>
</dbReference>
<dbReference type="PANTHER" id="PTHR27007">
    <property type="match status" value="1"/>
</dbReference>
<dbReference type="Gene3D" id="3.30.200.20">
    <property type="entry name" value="Phosphorylase Kinase, domain 1"/>
    <property type="match status" value="1"/>
</dbReference>
<evidence type="ECO:0000256" key="8">
    <source>
        <dbReference type="ARBA" id="ARBA00022729"/>
    </source>
</evidence>
<evidence type="ECO:0000256" key="10">
    <source>
        <dbReference type="ARBA" id="ARBA00022741"/>
    </source>
</evidence>
<keyword evidence="13 17" id="KW-1133">Transmembrane helix</keyword>
<evidence type="ECO:0000256" key="9">
    <source>
        <dbReference type="ARBA" id="ARBA00022734"/>
    </source>
</evidence>
<dbReference type="Gene3D" id="2.60.120.200">
    <property type="match status" value="1"/>
</dbReference>
<keyword evidence="12" id="KW-0067">ATP-binding</keyword>
<evidence type="ECO:0000256" key="11">
    <source>
        <dbReference type="ARBA" id="ARBA00022777"/>
    </source>
</evidence>
<keyword evidence="14 17" id="KW-0472">Membrane</keyword>
<evidence type="ECO:0000256" key="13">
    <source>
        <dbReference type="ARBA" id="ARBA00022989"/>
    </source>
</evidence>
<keyword evidence="15 19" id="KW-0675">Receptor</keyword>
<feature type="domain" description="Protein kinase" evidence="18">
    <location>
        <begin position="109"/>
        <end position="370"/>
    </location>
</feature>
<evidence type="ECO:0000256" key="14">
    <source>
        <dbReference type="ARBA" id="ARBA00023136"/>
    </source>
</evidence>
<dbReference type="GO" id="GO:0016020">
    <property type="term" value="C:membrane"/>
    <property type="evidence" value="ECO:0007669"/>
    <property type="project" value="UniProtKB-SubCell"/>
</dbReference>
<dbReference type="GO" id="GO:0030246">
    <property type="term" value="F:carbohydrate binding"/>
    <property type="evidence" value="ECO:0007669"/>
    <property type="project" value="UniProtKB-KW"/>
</dbReference>